<gene>
    <name evidence="1" type="ORF">X975_06711</name>
</gene>
<accession>A0A087U5R4</accession>
<feature type="non-terminal residue" evidence="1">
    <location>
        <position position="100"/>
    </location>
</feature>
<dbReference type="Proteomes" id="UP000054359">
    <property type="component" value="Unassembled WGS sequence"/>
</dbReference>
<protein>
    <submittedName>
        <fullName evidence="1">Uncharacterized protein</fullName>
    </submittedName>
</protein>
<reference evidence="1 2" key="1">
    <citation type="submission" date="2013-11" db="EMBL/GenBank/DDBJ databases">
        <title>Genome sequencing of Stegodyphus mimosarum.</title>
        <authorList>
            <person name="Bechsgaard J."/>
        </authorList>
    </citation>
    <scope>NUCLEOTIDE SEQUENCE [LARGE SCALE GENOMIC DNA]</scope>
</reference>
<dbReference type="AlphaFoldDB" id="A0A087U5R4"/>
<keyword evidence="2" id="KW-1185">Reference proteome</keyword>
<evidence type="ECO:0000313" key="2">
    <source>
        <dbReference type="Proteomes" id="UP000054359"/>
    </source>
</evidence>
<organism evidence="1 2">
    <name type="scientific">Stegodyphus mimosarum</name>
    <name type="common">African social velvet spider</name>
    <dbReference type="NCBI Taxonomy" id="407821"/>
    <lineage>
        <taxon>Eukaryota</taxon>
        <taxon>Metazoa</taxon>
        <taxon>Ecdysozoa</taxon>
        <taxon>Arthropoda</taxon>
        <taxon>Chelicerata</taxon>
        <taxon>Arachnida</taxon>
        <taxon>Araneae</taxon>
        <taxon>Araneomorphae</taxon>
        <taxon>Entelegynae</taxon>
        <taxon>Eresoidea</taxon>
        <taxon>Eresidae</taxon>
        <taxon>Stegodyphus</taxon>
    </lineage>
</organism>
<sequence length="100" mass="12139">MKSPPQKSTLFLMNKQKFTWRYSRRNFFKLCYIQKCSFTYIKKLIQQFRSNEDIYIFKHLSQANMKTVTPKKVNCIYCHTTICKILFNSSSFKLFQIQMP</sequence>
<dbReference type="EMBL" id="KK118314">
    <property type="protein sequence ID" value="KFM72703.1"/>
    <property type="molecule type" value="Genomic_DNA"/>
</dbReference>
<evidence type="ECO:0000313" key="1">
    <source>
        <dbReference type="EMBL" id="KFM72703.1"/>
    </source>
</evidence>
<name>A0A087U5R4_STEMI</name>
<proteinExistence type="predicted"/>